<accession>T0ZGP9</accession>
<proteinExistence type="predicted"/>
<sequence length="195" mass="21061">MGLTFAAAMRAFLRQDPDVIMVGEIRDLEIAEIAIKAAQTGHLVLSTLHTNDGPQTLTRLIDMGVKPYAIATSVNLIIAQRLARKLCPQCKQLMDIPKEALLKEGFTEEEVRAGLKIFAPAGCPACTDGYKGRTGVYQVMPVTNAIARIILAGGSAVEINDQAAREGIWDMRRAGLEKVKAGITSLQEINSVTID</sequence>
<organism evidence="4">
    <name type="scientific">mine drainage metagenome</name>
    <dbReference type="NCBI Taxonomy" id="410659"/>
    <lineage>
        <taxon>unclassified sequences</taxon>
        <taxon>metagenomes</taxon>
        <taxon>ecological metagenomes</taxon>
    </lineage>
</organism>
<evidence type="ECO:0000256" key="2">
    <source>
        <dbReference type="ARBA" id="ARBA00022840"/>
    </source>
</evidence>
<evidence type="ECO:0000256" key="1">
    <source>
        <dbReference type="ARBA" id="ARBA00022741"/>
    </source>
</evidence>
<name>T0ZGP9_9ZZZZ</name>
<dbReference type="EMBL" id="AUZX01010523">
    <property type="protein sequence ID" value="EQD47391.1"/>
    <property type="molecule type" value="Genomic_DNA"/>
</dbReference>
<reference evidence="4" key="1">
    <citation type="submission" date="2013-08" db="EMBL/GenBank/DDBJ databases">
        <authorList>
            <person name="Mendez C."/>
            <person name="Richter M."/>
            <person name="Ferrer M."/>
            <person name="Sanchez J."/>
        </authorList>
    </citation>
    <scope>NUCLEOTIDE SEQUENCE</scope>
</reference>
<gene>
    <name evidence="4" type="ORF">B1A_14337</name>
</gene>
<dbReference type="InterPro" id="IPR027417">
    <property type="entry name" value="P-loop_NTPase"/>
</dbReference>
<dbReference type="PANTHER" id="PTHR30258:SF1">
    <property type="entry name" value="PROTEIN TRANSPORT PROTEIN HOFB HOMOLOG"/>
    <property type="match status" value="1"/>
</dbReference>
<protein>
    <submittedName>
        <fullName evidence="4">Type IV-A pilus assembly ATPase PilB</fullName>
    </submittedName>
</protein>
<evidence type="ECO:0000313" key="4">
    <source>
        <dbReference type="EMBL" id="EQD47391.1"/>
    </source>
</evidence>
<dbReference type="PANTHER" id="PTHR30258">
    <property type="entry name" value="TYPE II SECRETION SYSTEM PROTEIN GSPE-RELATED"/>
    <property type="match status" value="1"/>
</dbReference>
<keyword evidence="1" id="KW-0547">Nucleotide-binding</keyword>
<reference evidence="4" key="2">
    <citation type="journal article" date="2014" name="ISME J.">
        <title>Microbial stratification in low pH oxic and suboxic macroscopic growths along an acid mine drainage.</title>
        <authorList>
            <person name="Mendez-Garcia C."/>
            <person name="Mesa V."/>
            <person name="Sprenger R.R."/>
            <person name="Richter M."/>
            <person name="Diez M.S."/>
            <person name="Solano J."/>
            <person name="Bargiela R."/>
            <person name="Golyshina O.V."/>
            <person name="Manteca A."/>
            <person name="Ramos J.L."/>
            <person name="Gallego J.R."/>
            <person name="Llorente I."/>
            <person name="Martins Dos Santos V.A."/>
            <person name="Jensen O.N."/>
            <person name="Pelaez A.I."/>
            <person name="Sanchez J."/>
            <person name="Ferrer M."/>
        </authorList>
    </citation>
    <scope>NUCLEOTIDE SEQUENCE</scope>
</reference>
<dbReference type="PROSITE" id="PS00662">
    <property type="entry name" value="T2SP_E"/>
    <property type="match status" value="1"/>
</dbReference>
<dbReference type="InterPro" id="IPR001482">
    <property type="entry name" value="T2SS/T4SS_dom"/>
</dbReference>
<comment type="caution">
    <text evidence="4">The sequence shown here is derived from an EMBL/GenBank/DDBJ whole genome shotgun (WGS) entry which is preliminary data.</text>
</comment>
<dbReference type="GO" id="GO:0005886">
    <property type="term" value="C:plasma membrane"/>
    <property type="evidence" value="ECO:0007669"/>
    <property type="project" value="TreeGrafter"/>
</dbReference>
<dbReference type="Pfam" id="PF00437">
    <property type="entry name" value="T2SSE"/>
    <property type="match status" value="1"/>
</dbReference>
<dbReference type="SUPFAM" id="SSF52540">
    <property type="entry name" value="P-loop containing nucleoside triphosphate hydrolases"/>
    <property type="match status" value="1"/>
</dbReference>
<dbReference type="GO" id="GO:0016887">
    <property type="term" value="F:ATP hydrolysis activity"/>
    <property type="evidence" value="ECO:0007669"/>
    <property type="project" value="TreeGrafter"/>
</dbReference>
<dbReference type="GO" id="GO:0005524">
    <property type="term" value="F:ATP binding"/>
    <property type="evidence" value="ECO:0007669"/>
    <property type="project" value="UniProtKB-KW"/>
</dbReference>
<dbReference type="AlphaFoldDB" id="T0ZGP9"/>
<keyword evidence="2" id="KW-0067">ATP-binding</keyword>
<feature type="domain" description="Bacterial type II secretion system protein E" evidence="3">
    <location>
        <begin position="13"/>
        <end position="27"/>
    </location>
</feature>
<evidence type="ECO:0000259" key="3">
    <source>
        <dbReference type="PROSITE" id="PS00662"/>
    </source>
</evidence>
<dbReference type="Gene3D" id="3.40.50.300">
    <property type="entry name" value="P-loop containing nucleotide triphosphate hydrolases"/>
    <property type="match status" value="1"/>
</dbReference>